<protein>
    <recommendedName>
        <fullName evidence="2">Protein Thf1</fullName>
    </recommendedName>
</protein>
<dbReference type="NCBIfam" id="TIGR03060">
    <property type="entry name" value="PS_II_psb29"/>
    <property type="match status" value="1"/>
</dbReference>
<dbReference type="Pfam" id="PF11264">
    <property type="entry name" value="ThylakoidFormat"/>
    <property type="match status" value="1"/>
</dbReference>
<dbReference type="AlphaFoldDB" id="A0AAN1QNB0"/>
<evidence type="ECO:0000256" key="2">
    <source>
        <dbReference type="HAMAP-Rule" id="MF_01843"/>
    </source>
</evidence>
<feature type="compositionally biased region" description="Basic and acidic residues" evidence="3">
    <location>
        <begin position="238"/>
        <end position="253"/>
    </location>
</feature>
<comment type="similarity">
    <text evidence="2">Belongs to the THF1 family.</text>
</comment>
<dbReference type="Proteomes" id="UP000267249">
    <property type="component" value="Chromosome"/>
</dbReference>
<feature type="region of interest" description="Disordered" evidence="3">
    <location>
        <begin position="237"/>
        <end position="282"/>
    </location>
</feature>
<dbReference type="InterPro" id="IPR017499">
    <property type="entry name" value="Thf1"/>
</dbReference>
<reference evidence="5 6" key="1">
    <citation type="journal article" date="2018" name="Sci. Rep.">
        <title>Genome Features and Biochemical Characteristics of a Robust, Fast Growing and Naturally Transformable Cyanobacterium Synechococcus elongatus PCC 11801 Isolated from India.</title>
        <authorList>
            <person name="Jaiswal D."/>
            <person name="Sengupta A."/>
            <person name="Sohoni S."/>
            <person name="Sengupta S."/>
            <person name="Phadnavis A.G."/>
            <person name="Pakrasi H.B."/>
            <person name="Wangikar P.P."/>
        </authorList>
    </citation>
    <scope>NUCLEOTIDE SEQUENCE [LARGE SCALE GENOMIC DNA]</scope>
    <source>
        <strain evidence="5 6">PCC 11801</strain>
    </source>
</reference>
<name>A0AAN1QNB0_SYNEL</name>
<dbReference type="GO" id="GO:0010207">
    <property type="term" value="P:photosystem II assembly"/>
    <property type="evidence" value="ECO:0007669"/>
    <property type="project" value="InterPro"/>
</dbReference>
<accession>A0AAN1QNB0</accession>
<dbReference type="RefSeq" id="WP_261790063.1">
    <property type="nucleotide sequence ID" value="NZ_CP030139.2"/>
</dbReference>
<feature type="compositionally biased region" description="Low complexity" evidence="3">
    <location>
        <begin position="254"/>
        <end position="270"/>
    </location>
</feature>
<dbReference type="PANTHER" id="PTHR34793:SF1">
    <property type="entry name" value="PROTEIN THYLAKOID FORMATION 1, CHLOROPLASTIC"/>
    <property type="match status" value="1"/>
</dbReference>
<gene>
    <name evidence="5" type="primary">psb29</name>
    <name evidence="2" type="synonym">thf1</name>
    <name evidence="5" type="ORF">DOP62_06635</name>
</gene>
<evidence type="ECO:0000256" key="4">
    <source>
        <dbReference type="SAM" id="SignalP"/>
    </source>
</evidence>
<keyword evidence="4" id="KW-0732">Signal</keyword>
<evidence type="ECO:0000313" key="6">
    <source>
        <dbReference type="Proteomes" id="UP000267249"/>
    </source>
</evidence>
<keyword evidence="1 2" id="KW-0175">Coiled coil</keyword>
<sequence>MPFGRCLAKLAIAAHNCSSSHASVPNVTSVPTVSDSKRAFYAAYTRPINPLYRRVVEELLVEIHLLSVNTSFVYDPLFALGVVTAFDSFMSSYRPIEAVGPLFTALTQAVRQNPDQYRHDANAIAEQVKGVGSDTIRQWLTDAEALNGAPDLVRNGFQSIAGRSEFKYSRLFAIGLFSLLESAAPDLVQDNDALKATVTAIAERFHLPSEKLLKDLELYRSNLEKMEQARITMEEAIQADRRKREQREQEKLAKAAAAEAPALEAASENPEPAEPETSETPS</sequence>
<dbReference type="GO" id="GO:0030096">
    <property type="term" value="C:plasma membrane-derived thylakoid photosystem II"/>
    <property type="evidence" value="ECO:0007669"/>
    <property type="project" value="TreeGrafter"/>
</dbReference>
<dbReference type="EMBL" id="CP030139">
    <property type="protein sequence ID" value="AZB72440.1"/>
    <property type="molecule type" value="Genomic_DNA"/>
</dbReference>
<feature type="compositionally biased region" description="Acidic residues" evidence="3">
    <location>
        <begin position="271"/>
        <end position="282"/>
    </location>
</feature>
<dbReference type="HAMAP" id="MF_01843">
    <property type="entry name" value="Thf1"/>
    <property type="match status" value="1"/>
</dbReference>
<evidence type="ECO:0000313" key="5">
    <source>
        <dbReference type="EMBL" id="AZB72440.1"/>
    </source>
</evidence>
<dbReference type="PANTHER" id="PTHR34793">
    <property type="entry name" value="PROTEIN THYLAKOID FORMATION 1, CHLOROPLASTIC"/>
    <property type="match status" value="1"/>
</dbReference>
<evidence type="ECO:0000256" key="1">
    <source>
        <dbReference type="ARBA" id="ARBA00023054"/>
    </source>
</evidence>
<organism evidence="5 6">
    <name type="scientific">Synechococcus elongatus PCC 11801</name>
    <dbReference type="NCBI Taxonomy" id="2219813"/>
    <lineage>
        <taxon>Bacteria</taxon>
        <taxon>Bacillati</taxon>
        <taxon>Cyanobacteriota</taxon>
        <taxon>Cyanophyceae</taxon>
        <taxon>Synechococcales</taxon>
        <taxon>Synechococcaceae</taxon>
        <taxon>Synechococcus</taxon>
    </lineage>
</organism>
<feature type="signal peptide" evidence="4">
    <location>
        <begin position="1"/>
        <end position="22"/>
    </location>
</feature>
<feature type="chain" id="PRO_5042940324" description="Protein Thf1" evidence="4">
    <location>
        <begin position="23"/>
        <end position="282"/>
    </location>
</feature>
<evidence type="ECO:0000256" key="3">
    <source>
        <dbReference type="SAM" id="MobiDB-lite"/>
    </source>
</evidence>
<proteinExistence type="inferred from homology"/>
<comment type="function">
    <text evidence="2">May be involved in photosynthetic membrane biogenesis.</text>
</comment>